<accession>A0A0R1KE96</accession>
<dbReference type="PATRIC" id="fig|1423788.3.peg.307"/>
<evidence type="ECO:0000313" key="4">
    <source>
        <dbReference type="EMBL" id="KRK81997.1"/>
    </source>
</evidence>
<protein>
    <recommendedName>
        <fullName evidence="6">Sugar phosphate isomerase</fullName>
    </recommendedName>
</protein>
<dbReference type="NCBIfam" id="NF006753">
    <property type="entry name" value="PRK09273.1"/>
    <property type="match status" value="1"/>
</dbReference>
<dbReference type="SUPFAM" id="SSF89623">
    <property type="entry name" value="Ribose/Galactose isomerase RpiB/AlsB"/>
    <property type="match status" value="1"/>
</dbReference>
<sequence length="208" mass="23190">MKVAVIQASSQIKRNQLLYDATRSAVEKTDEVINFGVYPQEETLSYVQVALLVGLLINSGAIDFVITGCSSGNGMNIACNTMPNVISGYLPTPSDAYLFGRINYGNCASLPLGLNFGWAGELNLSYTLAKLFDGPMNTGYPQGEALRKQRDAKLLLEIKRSESINMIDIMEKLDEEVLKPIWQKQDVLNYVIENGNNQKLWDYLIRKI</sequence>
<evidence type="ECO:0000256" key="2">
    <source>
        <dbReference type="ARBA" id="ARBA00022736"/>
    </source>
</evidence>
<dbReference type="InterPro" id="IPR036569">
    <property type="entry name" value="RpiB_LacA_LacB_sf"/>
</dbReference>
<dbReference type="PANTHER" id="PTHR30345">
    <property type="entry name" value="RIBOSE-5-PHOSPHATE ISOMERASE B"/>
    <property type="match status" value="1"/>
</dbReference>
<comment type="similarity">
    <text evidence="1">Belongs to the LacAB/RpiB family.</text>
</comment>
<keyword evidence="2" id="KW-0423">Lactose metabolism</keyword>
<evidence type="ECO:0000256" key="3">
    <source>
        <dbReference type="ARBA" id="ARBA00023235"/>
    </source>
</evidence>
<dbReference type="Pfam" id="PF02502">
    <property type="entry name" value="LacAB_rpiB"/>
    <property type="match status" value="1"/>
</dbReference>
<comment type="caution">
    <text evidence="4">The sequence shown here is derived from an EMBL/GenBank/DDBJ whole genome shotgun (WGS) entry which is preliminary data.</text>
</comment>
<dbReference type="OrthoDB" id="1778624at2"/>
<dbReference type="PANTHER" id="PTHR30345:SF6">
    <property type="entry name" value="RIBOSE 5-PHOSPHATE ISOMERASE"/>
    <property type="match status" value="1"/>
</dbReference>
<evidence type="ECO:0008006" key="6">
    <source>
        <dbReference type="Google" id="ProtNLM"/>
    </source>
</evidence>
<dbReference type="RefSeq" id="WP_056954432.1">
    <property type="nucleotide sequence ID" value="NZ_AZDY01000041.1"/>
</dbReference>
<organism evidence="4 5">
    <name type="scientific">Companilactobacillus bobalius DSM 19674</name>
    <dbReference type="NCBI Taxonomy" id="1423788"/>
    <lineage>
        <taxon>Bacteria</taxon>
        <taxon>Bacillati</taxon>
        <taxon>Bacillota</taxon>
        <taxon>Bacilli</taxon>
        <taxon>Lactobacillales</taxon>
        <taxon>Lactobacillaceae</taxon>
        <taxon>Companilactobacillus</taxon>
        <taxon>Companilactobacillus bobalius</taxon>
    </lineage>
</organism>
<dbReference type="GO" id="GO:0005988">
    <property type="term" value="P:lactose metabolic process"/>
    <property type="evidence" value="ECO:0007669"/>
    <property type="project" value="UniProtKB-KW"/>
</dbReference>
<proteinExistence type="inferred from homology"/>
<keyword evidence="3" id="KW-0413">Isomerase</keyword>
<dbReference type="AlphaFoldDB" id="A0A0R1KE96"/>
<keyword evidence="5" id="KW-1185">Reference proteome</keyword>
<evidence type="ECO:0000313" key="5">
    <source>
        <dbReference type="Proteomes" id="UP000051515"/>
    </source>
</evidence>
<dbReference type="STRING" id="1423788.FC78_GL000298"/>
<reference evidence="4 5" key="1">
    <citation type="journal article" date="2015" name="Genome Announc.">
        <title>Expanding the biotechnology potential of lactobacilli through comparative genomics of 213 strains and associated genera.</title>
        <authorList>
            <person name="Sun Z."/>
            <person name="Harris H.M."/>
            <person name="McCann A."/>
            <person name="Guo C."/>
            <person name="Argimon S."/>
            <person name="Zhang W."/>
            <person name="Yang X."/>
            <person name="Jeffery I.B."/>
            <person name="Cooney J.C."/>
            <person name="Kagawa T.F."/>
            <person name="Liu W."/>
            <person name="Song Y."/>
            <person name="Salvetti E."/>
            <person name="Wrobel A."/>
            <person name="Rasinkangas P."/>
            <person name="Parkhill J."/>
            <person name="Rea M.C."/>
            <person name="O'Sullivan O."/>
            <person name="Ritari J."/>
            <person name="Douillard F.P."/>
            <person name="Paul Ross R."/>
            <person name="Yang R."/>
            <person name="Briner A.E."/>
            <person name="Felis G.E."/>
            <person name="de Vos W.M."/>
            <person name="Barrangou R."/>
            <person name="Klaenhammer T.R."/>
            <person name="Caufield P.W."/>
            <person name="Cui Y."/>
            <person name="Zhang H."/>
            <person name="O'Toole P.W."/>
        </authorList>
    </citation>
    <scope>NUCLEOTIDE SEQUENCE [LARGE SCALE GENOMIC DNA]</scope>
    <source>
        <strain evidence="4 5">DSM 19674</strain>
    </source>
</reference>
<evidence type="ECO:0000256" key="1">
    <source>
        <dbReference type="ARBA" id="ARBA00008754"/>
    </source>
</evidence>
<name>A0A0R1KE96_9LACO</name>
<dbReference type="Proteomes" id="UP000051515">
    <property type="component" value="Unassembled WGS sequence"/>
</dbReference>
<dbReference type="InterPro" id="IPR003500">
    <property type="entry name" value="RpiB_LacA_LacB"/>
</dbReference>
<dbReference type="EMBL" id="AZDY01000041">
    <property type="protein sequence ID" value="KRK81997.1"/>
    <property type="molecule type" value="Genomic_DNA"/>
</dbReference>
<gene>
    <name evidence="4" type="ORF">FC78_GL000298</name>
</gene>
<dbReference type="Gene3D" id="3.40.1400.10">
    <property type="entry name" value="Sugar-phosphate isomerase, RpiB/LacA/LacB"/>
    <property type="match status" value="1"/>
</dbReference>
<dbReference type="GO" id="GO:0016861">
    <property type="term" value="F:intramolecular oxidoreductase activity, interconverting aldoses and ketoses"/>
    <property type="evidence" value="ECO:0007669"/>
    <property type="project" value="UniProtKB-ARBA"/>
</dbReference>